<dbReference type="PANTHER" id="PTHR43744:SF8">
    <property type="entry name" value="SN-GLYCEROL-3-PHOSPHATE TRANSPORT SYSTEM PERMEASE PROTEIN UGPE"/>
    <property type="match status" value="1"/>
</dbReference>
<evidence type="ECO:0000256" key="4">
    <source>
        <dbReference type="ARBA" id="ARBA00020515"/>
    </source>
</evidence>
<evidence type="ECO:0000256" key="6">
    <source>
        <dbReference type="ARBA" id="ARBA00022475"/>
    </source>
</evidence>
<dbReference type="CDD" id="cd06261">
    <property type="entry name" value="TM_PBP2"/>
    <property type="match status" value="1"/>
</dbReference>
<comment type="caution">
    <text evidence="14">The sequence shown here is derived from an EMBL/GenBank/DDBJ whole genome shotgun (WGS) entry which is preliminary data.</text>
</comment>
<comment type="subunit">
    <text evidence="3 12">The complex is composed of two ATP-binding proteins (UgpC), two transmembrane proteins (UgpA and UgpE) and a solute-binding protein (UgpB).</text>
</comment>
<dbReference type="InterPro" id="IPR000515">
    <property type="entry name" value="MetI-like"/>
</dbReference>
<accession>A0ABV3R5C6</accession>
<comment type="subcellular location">
    <subcellularLocation>
        <location evidence="12">Cell inner membrane</location>
        <topology evidence="12">Multi-pass membrane protein</topology>
    </subcellularLocation>
    <subcellularLocation>
        <location evidence="1 11">Cell membrane</location>
        <topology evidence="1 11">Multi-pass membrane protein</topology>
    </subcellularLocation>
</comment>
<feature type="transmembrane region" description="Helical" evidence="11">
    <location>
        <begin position="254"/>
        <end position="275"/>
    </location>
</feature>
<organism evidence="14 15">
    <name type="scientific">Mesorhizobium marinum</name>
    <dbReference type="NCBI Taxonomy" id="3228790"/>
    <lineage>
        <taxon>Bacteria</taxon>
        <taxon>Pseudomonadati</taxon>
        <taxon>Pseudomonadota</taxon>
        <taxon>Alphaproteobacteria</taxon>
        <taxon>Hyphomicrobiales</taxon>
        <taxon>Phyllobacteriaceae</taxon>
        <taxon>Mesorhizobium</taxon>
    </lineage>
</organism>
<dbReference type="RefSeq" id="WP_367725493.1">
    <property type="nucleotide sequence ID" value="NZ_JBFOCI010000007.1"/>
</dbReference>
<feature type="domain" description="ABC transmembrane type-1" evidence="13">
    <location>
        <begin position="84"/>
        <end position="275"/>
    </location>
</feature>
<keyword evidence="12" id="KW-0997">Cell inner membrane</keyword>
<dbReference type="PANTHER" id="PTHR43744">
    <property type="entry name" value="ABC TRANSPORTER PERMEASE PROTEIN MG189-RELATED-RELATED"/>
    <property type="match status" value="1"/>
</dbReference>
<dbReference type="Proteomes" id="UP001556196">
    <property type="component" value="Unassembled WGS sequence"/>
</dbReference>
<dbReference type="SUPFAM" id="SSF161098">
    <property type="entry name" value="MetI-like"/>
    <property type="match status" value="1"/>
</dbReference>
<evidence type="ECO:0000256" key="9">
    <source>
        <dbReference type="ARBA" id="ARBA00023136"/>
    </source>
</evidence>
<keyword evidence="5 11" id="KW-0813">Transport</keyword>
<evidence type="ECO:0000256" key="5">
    <source>
        <dbReference type="ARBA" id="ARBA00022448"/>
    </source>
</evidence>
<feature type="transmembrane region" description="Helical" evidence="11">
    <location>
        <begin position="196"/>
        <end position="221"/>
    </location>
</feature>
<evidence type="ECO:0000256" key="10">
    <source>
        <dbReference type="ARBA" id="ARBA00037054"/>
    </source>
</evidence>
<keyword evidence="15" id="KW-1185">Reference proteome</keyword>
<evidence type="ECO:0000256" key="12">
    <source>
        <dbReference type="RuleBase" id="RU363056"/>
    </source>
</evidence>
<proteinExistence type="inferred from homology"/>
<sequence>MSADAMIPRRRRRGSRALRSLGKWLVTFVLVVIALGALYPLLFTIINSLKSRTAYAQDPLGLPDAISLDNYIDTFNRMQVPQLLFNSVVTTAGGLLLSTVAALFIAYAVTKLRMPGGNLVFLFVISMLVIPSQVVIYPLYETILGLGLGGTYQGLILSYAAFGLPMSTYLLVAYFRAIPDELIEAARLDGAGDMRILFQVLLPVSTPAIAALSILNFVWMWNDLLLPLVIMGGSDKTTLMVGVALVSGQYDVSIPLISAGLIVALLPVMIVYLVFQRQILNGAIAGAVK</sequence>
<evidence type="ECO:0000256" key="8">
    <source>
        <dbReference type="ARBA" id="ARBA00022989"/>
    </source>
</evidence>
<feature type="transmembrane region" description="Helical" evidence="11">
    <location>
        <begin position="152"/>
        <end position="175"/>
    </location>
</feature>
<dbReference type="Gene3D" id="1.10.3720.10">
    <property type="entry name" value="MetI-like"/>
    <property type="match status" value="1"/>
</dbReference>
<keyword evidence="6 12" id="KW-1003">Cell membrane</keyword>
<feature type="transmembrane region" description="Helical" evidence="11">
    <location>
        <begin position="119"/>
        <end position="140"/>
    </location>
</feature>
<comment type="function">
    <text evidence="10 12">Part of the ABC transporter complex UgpBAEC involved in sn-glycerol-3-phosphate (G3P) import. Probably responsible for the translocation of the substrate across the membrane.</text>
</comment>
<protein>
    <recommendedName>
        <fullName evidence="4 12">sn-glycerol-3-phosphate transport system permease protein UgpE</fullName>
    </recommendedName>
</protein>
<evidence type="ECO:0000259" key="13">
    <source>
        <dbReference type="PROSITE" id="PS50928"/>
    </source>
</evidence>
<dbReference type="InterPro" id="IPR035906">
    <property type="entry name" value="MetI-like_sf"/>
</dbReference>
<evidence type="ECO:0000313" key="15">
    <source>
        <dbReference type="Proteomes" id="UP001556196"/>
    </source>
</evidence>
<feature type="transmembrane region" description="Helical" evidence="11">
    <location>
        <begin position="21"/>
        <end position="42"/>
    </location>
</feature>
<evidence type="ECO:0000256" key="3">
    <source>
        <dbReference type="ARBA" id="ARBA00011557"/>
    </source>
</evidence>
<feature type="transmembrane region" description="Helical" evidence="11">
    <location>
        <begin position="83"/>
        <end position="107"/>
    </location>
</feature>
<evidence type="ECO:0000256" key="7">
    <source>
        <dbReference type="ARBA" id="ARBA00022692"/>
    </source>
</evidence>
<dbReference type="EMBL" id="JBFOCI010000007">
    <property type="protein sequence ID" value="MEW9808270.1"/>
    <property type="molecule type" value="Genomic_DNA"/>
</dbReference>
<evidence type="ECO:0000313" key="14">
    <source>
        <dbReference type="EMBL" id="MEW9808270.1"/>
    </source>
</evidence>
<reference evidence="14 15" key="1">
    <citation type="submission" date="2024-06" db="EMBL/GenBank/DDBJ databases">
        <authorList>
            <person name="Tuo L."/>
        </authorList>
    </citation>
    <scope>NUCLEOTIDE SEQUENCE [LARGE SCALE GENOMIC DNA]</scope>
    <source>
        <strain evidence="14 15">ZMM04-5</strain>
    </source>
</reference>
<evidence type="ECO:0000256" key="1">
    <source>
        <dbReference type="ARBA" id="ARBA00004651"/>
    </source>
</evidence>
<keyword evidence="7 11" id="KW-0812">Transmembrane</keyword>
<keyword evidence="9 11" id="KW-0472">Membrane</keyword>
<name>A0ABV3R5C6_9HYPH</name>
<evidence type="ECO:0000256" key="2">
    <source>
        <dbReference type="ARBA" id="ARBA00009306"/>
    </source>
</evidence>
<dbReference type="PROSITE" id="PS50928">
    <property type="entry name" value="ABC_TM1"/>
    <property type="match status" value="1"/>
</dbReference>
<evidence type="ECO:0000256" key="11">
    <source>
        <dbReference type="RuleBase" id="RU363032"/>
    </source>
</evidence>
<keyword evidence="8 11" id="KW-1133">Transmembrane helix</keyword>
<dbReference type="Pfam" id="PF00528">
    <property type="entry name" value="BPD_transp_1"/>
    <property type="match status" value="1"/>
</dbReference>
<gene>
    <name evidence="12" type="primary">ugpE</name>
    <name evidence="14" type="ORF">ABUE31_19955</name>
</gene>
<comment type="similarity">
    <text evidence="2 11">Belongs to the binding-protein-dependent transport system permease family.</text>
</comment>